<protein>
    <submittedName>
        <fullName evidence="3">Peptidase M16C associated</fullName>
    </submittedName>
</protein>
<organism evidence="3 4">
    <name type="scientific">Candidatus Venteria ishoeyi</name>
    <dbReference type="NCBI Taxonomy" id="1899563"/>
    <lineage>
        <taxon>Bacteria</taxon>
        <taxon>Pseudomonadati</taxon>
        <taxon>Pseudomonadota</taxon>
        <taxon>Gammaproteobacteria</taxon>
        <taxon>Thiotrichales</taxon>
        <taxon>Thiotrichaceae</taxon>
        <taxon>Venteria</taxon>
    </lineage>
</organism>
<dbReference type="RefSeq" id="WP_286019247.1">
    <property type="nucleotide sequence ID" value="NZ_FMSV02000394.1"/>
</dbReference>
<dbReference type="InterPro" id="IPR007863">
    <property type="entry name" value="Peptidase_M16_C"/>
</dbReference>
<dbReference type="Pfam" id="PF22516">
    <property type="entry name" value="PreP_C"/>
    <property type="match status" value="1"/>
</dbReference>
<dbReference type="AlphaFoldDB" id="A0A1H6F8X3"/>
<proteinExistence type="predicted"/>
<feature type="coiled-coil region" evidence="1">
    <location>
        <begin position="313"/>
        <end position="340"/>
    </location>
</feature>
<dbReference type="PANTHER" id="PTHR43016">
    <property type="entry name" value="PRESEQUENCE PROTEASE"/>
    <property type="match status" value="1"/>
</dbReference>
<sequence length="824" mass="92672">MIYKGIVYNEMKGALSSPVQFLWQKFSEILFPTTTYHYNSGGEPEDIVKLSWEQLKTFHATHYHPSNAVFMTYGDLPAEKHQAYFQEHALARFDKPGKRLHIVDEKRYTQPLAQEVVYSLDEADLSHKTHIVLGWLLGHSSDPLEAMKARLLSGILFDNSASPLTLALETTDLGMAPSPLCGVDSQSREMIFVAGLENSDPEHAQAVESLILDTLKKVAEEGVSQDVLESVLHRLELQQREISGGRMPYGLQLILQTLSPVLYDSDPVAALNIDPQLAQLREMILQPDFIKNLIQEWLLDNTHRVRLVMKPDAQLHQRQLDAEKAQLQAIKKQLDADKTQKIIEQSKALQARQLAKSDPEILPKVALKDVPDEMLIAEGQQRRVQKMPVSWYAQGTNGMVYQHLIAELPALDDSLLNLFPFYTDCLNEVGVGQRDYLQTQAWQSAVSGGISAGYSSRIDVHDIQRFNSFFTFSGKALRRNQDKLVNLLHDSFTQPRFDELGRLRELVNQIRTSVEHSMVSRAGALVMDAASNGFTPMSALSSQWGGLESIIYLKKLDDALQDPEQLQIFAGQLQAIHEAVVQQPQQLLVISEADAQQEIEQALNSHWSSANHQAMPNQESLAQRLQQSFTTKTTRQGWIISSQVSFNAKAYPAVYYHHADAPALMILGEFLNNGYLHHAIREQGGAYGTSAGYNPSSGLFRFSSHRDPHMVESFAHFDQALEWLQSDQHETRLLEEAILSVISRIDRPGSPAGEAQGAFFSLLYGRDPDSRRQFRHQLLNVTLADLQRVASTWLKPEQANIAVISNKEKLEKHAPALELNLMTL</sequence>
<evidence type="ECO:0000259" key="2">
    <source>
        <dbReference type="SMART" id="SM01264"/>
    </source>
</evidence>
<evidence type="ECO:0000313" key="3">
    <source>
        <dbReference type="EMBL" id="SEH05841.1"/>
    </source>
</evidence>
<accession>A0A1H6F8X3</accession>
<dbReference type="GO" id="GO:0046872">
    <property type="term" value="F:metal ion binding"/>
    <property type="evidence" value="ECO:0007669"/>
    <property type="project" value="InterPro"/>
</dbReference>
<dbReference type="EMBL" id="FMSV02000394">
    <property type="protein sequence ID" value="SEH05841.1"/>
    <property type="molecule type" value="Genomic_DNA"/>
</dbReference>
<dbReference type="Proteomes" id="UP000236724">
    <property type="component" value="Unassembled WGS sequence"/>
</dbReference>
<name>A0A1H6F8X3_9GAMM</name>
<dbReference type="Pfam" id="PF05193">
    <property type="entry name" value="Peptidase_M16_C"/>
    <property type="match status" value="1"/>
</dbReference>
<evidence type="ECO:0000256" key="1">
    <source>
        <dbReference type="SAM" id="Coils"/>
    </source>
</evidence>
<dbReference type="SUPFAM" id="SSF63411">
    <property type="entry name" value="LuxS/MPP-like metallohydrolase"/>
    <property type="match status" value="4"/>
</dbReference>
<dbReference type="InterPro" id="IPR013578">
    <property type="entry name" value="Peptidase_M16C_assoc"/>
</dbReference>
<gene>
    <name evidence="3" type="ORF">MBHS_01696</name>
</gene>
<reference evidence="3 4" key="1">
    <citation type="submission" date="2016-10" db="EMBL/GenBank/DDBJ databases">
        <authorList>
            <person name="de Groot N.N."/>
        </authorList>
    </citation>
    <scope>NUCLEOTIDE SEQUENCE [LARGE SCALE GENOMIC DNA]</scope>
    <source>
        <strain evidence="3">MBHS1</strain>
    </source>
</reference>
<dbReference type="InterPro" id="IPR011249">
    <property type="entry name" value="Metalloenz_LuxS/M16"/>
</dbReference>
<dbReference type="Pfam" id="PF08367">
    <property type="entry name" value="M16C_assoc"/>
    <property type="match status" value="1"/>
</dbReference>
<keyword evidence="4" id="KW-1185">Reference proteome</keyword>
<dbReference type="SMART" id="SM01264">
    <property type="entry name" value="M16C_associated"/>
    <property type="match status" value="1"/>
</dbReference>
<dbReference type="InterPro" id="IPR055130">
    <property type="entry name" value="PreP_C"/>
</dbReference>
<feature type="domain" description="Peptidase M16C associated" evidence="2">
    <location>
        <begin position="309"/>
        <end position="556"/>
    </location>
</feature>
<keyword evidence="1" id="KW-0175">Coiled coil</keyword>
<dbReference type="GO" id="GO:0006508">
    <property type="term" value="P:proteolysis"/>
    <property type="evidence" value="ECO:0007669"/>
    <property type="project" value="InterPro"/>
</dbReference>
<dbReference type="PANTHER" id="PTHR43016:SF13">
    <property type="entry name" value="PRESEQUENCE PROTEASE, MITOCHONDRIAL"/>
    <property type="match status" value="1"/>
</dbReference>
<dbReference type="Gene3D" id="3.30.830.10">
    <property type="entry name" value="Metalloenzyme, LuxS/M16 peptidase-like"/>
    <property type="match status" value="4"/>
</dbReference>
<evidence type="ECO:0000313" key="4">
    <source>
        <dbReference type="Proteomes" id="UP000236724"/>
    </source>
</evidence>